<dbReference type="SFLD" id="SFLDG01129">
    <property type="entry name" value="C1.5:_HAD__Beta-PGM__Phosphata"/>
    <property type="match status" value="1"/>
</dbReference>
<evidence type="ECO:0000256" key="1">
    <source>
        <dbReference type="ARBA" id="ARBA00022723"/>
    </source>
</evidence>
<dbReference type="EC" id="3.-.-.-" evidence="5"/>
<dbReference type="RefSeq" id="WP_377332305.1">
    <property type="nucleotide sequence ID" value="NZ_JBHSGB010000005.1"/>
</dbReference>
<reference evidence="6" key="1">
    <citation type="journal article" date="2019" name="Int. J. Syst. Evol. Microbiol.">
        <title>The Global Catalogue of Microorganisms (GCM) 10K type strain sequencing project: providing services to taxonomists for standard genome sequencing and annotation.</title>
        <authorList>
            <consortium name="The Broad Institute Genomics Platform"/>
            <consortium name="The Broad Institute Genome Sequencing Center for Infectious Disease"/>
            <person name="Wu L."/>
            <person name="Ma J."/>
        </authorList>
    </citation>
    <scope>NUCLEOTIDE SEQUENCE [LARGE SCALE GENOMIC DNA]</scope>
    <source>
        <strain evidence="6">DT28</strain>
    </source>
</reference>
<keyword evidence="3" id="KW-0460">Magnesium</keyword>
<keyword evidence="2 5" id="KW-0378">Hydrolase</keyword>
<dbReference type="Gene3D" id="1.10.150.240">
    <property type="entry name" value="Putative phosphatase, domain 2"/>
    <property type="match status" value="1"/>
</dbReference>
<protein>
    <submittedName>
        <fullName evidence="5">HAD family hydrolase</fullName>
        <ecNumber evidence="5">3.-.-.-</ecNumber>
    </submittedName>
</protein>
<evidence type="ECO:0000313" key="6">
    <source>
        <dbReference type="Proteomes" id="UP001595962"/>
    </source>
</evidence>
<evidence type="ECO:0000256" key="2">
    <source>
        <dbReference type="ARBA" id="ARBA00022801"/>
    </source>
</evidence>
<keyword evidence="1" id="KW-0479">Metal-binding</keyword>
<dbReference type="Proteomes" id="UP001595962">
    <property type="component" value="Unassembled WGS sequence"/>
</dbReference>
<dbReference type="GO" id="GO:0016787">
    <property type="term" value="F:hydrolase activity"/>
    <property type="evidence" value="ECO:0007669"/>
    <property type="project" value="UniProtKB-KW"/>
</dbReference>
<dbReference type="EMBL" id="JBHSGB010000005">
    <property type="protein sequence ID" value="MFC4654416.1"/>
    <property type="molecule type" value="Genomic_DNA"/>
</dbReference>
<gene>
    <name evidence="5" type="ORF">ACFO3I_05160</name>
</gene>
<dbReference type="InterPro" id="IPR036412">
    <property type="entry name" value="HAD-like_sf"/>
</dbReference>
<dbReference type="PANTHER" id="PTHR43434">
    <property type="entry name" value="PHOSPHOGLYCOLATE PHOSPHATASE"/>
    <property type="match status" value="1"/>
</dbReference>
<evidence type="ECO:0000313" key="5">
    <source>
        <dbReference type="EMBL" id="MFC4654416.1"/>
    </source>
</evidence>
<dbReference type="InterPro" id="IPR050155">
    <property type="entry name" value="HAD-like_hydrolase_sf"/>
</dbReference>
<dbReference type="InterPro" id="IPR006439">
    <property type="entry name" value="HAD-SF_hydro_IA"/>
</dbReference>
<dbReference type="SFLD" id="SFLDS00003">
    <property type="entry name" value="Haloacid_Dehalogenase"/>
    <property type="match status" value="1"/>
</dbReference>
<dbReference type="NCBIfam" id="TIGR01549">
    <property type="entry name" value="HAD-SF-IA-v1"/>
    <property type="match status" value="1"/>
</dbReference>
<dbReference type="SUPFAM" id="SSF56784">
    <property type="entry name" value="HAD-like"/>
    <property type="match status" value="1"/>
</dbReference>
<dbReference type="InterPro" id="IPR041492">
    <property type="entry name" value="HAD_2"/>
</dbReference>
<comment type="caution">
    <text evidence="5">The sequence shown here is derived from an EMBL/GenBank/DDBJ whole genome shotgun (WGS) entry which is preliminary data.</text>
</comment>
<evidence type="ECO:0000256" key="3">
    <source>
        <dbReference type="ARBA" id="ARBA00022842"/>
    </source>
</evidence>
<dbReference type="PANTHER" id="PTHR43434:SF23">
    <property type="entry name" value="PHOSPHOGLYCOLATE PHOSPHATASE"/>
    <property type="match status" value="1"/>
</dbReference>
<dbReference type="Gene3D" id="3.40.50.1000">
    <property type="entry name" value="HAD superfamily/HAD-like"/>
    <property type="match status" value="1"/>
</dbReference>
<proteinExistence type="predicted"/>
<keyword evidence="4" id="KW-0119">Carbohydrate metabolism</keyword>
<dbReference type="InterPro" id="IPR023198">
    <property type="entry name" value="PGP-like_dom2"/>
</dbReference>
<sequence length="221" mass="24654">MLKTNQAVLFDLDGTLVDTARDLGAALNHVLQLHGQPVTHYEQYRPVASHGVRGLLQLGFGHSLPDYPYELLRTQFLDHYQLHNGDTSLLFPGGAELLTYLREQQIPWGIVTNKPYRFAAQICRALQLSDCRILIGGDSLPVRKPDPIPLWVAAHQLGIAPAACWYLGDAERDIEAGRRAGMRTVLAGFGYLADSDQPELWQADCRIDSLLQLTDFLHKSV</sequence>
<accession>A0ABV9JIP4</accession>
<organism evidence="5 6">
    <name type="scientific">Rheinheimera marina</name>
    <dbReference type="NCBI Taxonomy" id="1774958"/>
    <lineage>
        <taxon>Bacteria</taxon>
        <taxon>Pseudomonadati</taxon>
        <taxon>Pseudomonadota</taxon>
        <taxon>Gammaproteobacteria</taxon>
        <taxon>Chromatiales</taxon>
        <taxon>Chromatiaceae</taxon>
        <taxon>Rheinheimera</taxon>
    </lineage>
</organism>
<dbReference type="Pfam" id="PF13419">
    <property type="entry name" value="HAD_2"/>
    <property type="match status" value="1"/>
</dbReference>
<name>A0ABV9JIP4_9GAMM</name>
<dbReference type="InterPro" id="IPR023214">
    <property type="entry name" value="HAD_sf"/>
</dbReference>
<evidence type="ECO:0000256" key="4">
    <source>
        <dbReference type="ARBA" id="ARBA00023277"/>
    </source>
</evidence>
<keyword evidence="6" id="KW-1185">Reference proteome</keyword>